<comment type="caution">
    <text evidence="3">The sequence shown here is derived from an EMBL/GenBank/DDBJ whole genome shotgun (WGS) entry which is preliminary data.</text>
</comment>
<organism evidence="3 4">
    <name type="scientific">Eleusine coracana subsp. coracana</name>
    <dbReference type="NCBI Taxonomy" id="191504"/>
    <lineage>
        <taxon>Eukaryota</taxon>
        <taxon>Viridiplantae</taxon>
        <taxon>Streptophyta</taxon>
        <taxon>Embryophyta</taxon>
        <taxon>Tracheophyta</taxon>
        <taxon>Spermatophyta</taxon>
        <taxon>Magnoliopsida</taxon>
        <taxon>Liliopsida</taxon>
        <taxon>Poales</taxon>
        <taxon>Poaceae</taxon>
        <taxon>PACMAD clade</taxon>
        <taxon>Chloridoideae</taxon>
        <taxon>Cynodonteae</taxon>
        <taxon>Eleusininae</taxon>
        <taxon>Eleusine</taxon>
    </lineage>
</organism>
<evidence type="ECO:0000256" key="1">
    <source>
        <dbReference type="SAM" id="MobiDB-lite"/>
    </source>
</evidence>
<gene>
    <name evidence="3" type="primary">gb27968</name>
    <name evidence="3" type="ORF">PR202_gb27968</name>
</gene>
<keyword evidence="2" id="KW-0812">Transmembrane</keyword>
<evidence type="ECO:0000313" key="3">
    <source>
        <dbReference type="EMBL" id="GJN38887.1"/>
    </source>
</evidence>
<protein>
    <submittedName>
        <fullName evidence="3">Uncharacterized protein</fullName>
    </submittedName>
</protein>
<dbReference type="EMBL" id="BQKI01000097">
    <property type="protein sequence ID" value="GJN38887.1"/>
    <property type="molecule type" value="Genomic_DNA"/>
</dbReference>
<reference evidence="3" key="2">
    <citation type="submission" date="2021-12" db="EMBL/GenBank/DDBJ databases">
        <title>Resequencing data analysis of finger millet.</title>
        <authorList>
            <person name="Hatakeyama M."/>
            <person name="Aluri S."/>
            <person name="Balachadran M.T."/>
            <person name="Sivarajan S.R."/>
            <person name="Poveda L."/>
            <person name="Shimizu-Inatsugi R."/>
            <person name="Schlapbach R."/>
            <person name="Sreeman S.M."/>
            <person name="Shimizu K.K."/>
        </authorList>
    </citation>
    <scope>NUCLEOTIDE SEQUENCE</scope>
</reference>
<dbReference type="AlphaFoldDB" id="A0AAV5FVU4"/>
<feature type="region of interest" description="Disordered" evidence="1">
    <location>
        <begin position="123"/>
        <end position="159"/>
    </location>
</feature>
<reference evidence="3" key="1">
    <citation type="journal article" date="2018" name="DNA Res.">
        <title>Multiple hybrid de novo genome assembly of finger millet, an orphan allotetraploid crop.</title>
        <authorList>
            <person name="Hatakeyama M."/>
            <person name="Aluri S."/>
            <person name="Balachadran M.T."/>
            <person name="Sivarajan S.R."/>
            <person name="Patrignani A."/>
            <person name="Gruter S."/>
            <person name="Poveda L."/>
            <person name="Shimizu-Inatsugi R."/>
            <person name="Baeten J."/>
            <person name="Francoijs K.J."/>
            <person name="Nataraja K.N."/>
            <person name="Reddy Y.A.N."/>
            <person name="Phadnis S."/>
            <person name="Ravikumar R.L."/>
            <person name="Schlapbach R."/>
            <person name="Sreeman S.M."/>
            <person name="Shimizu K.K."/>
        </authorList>
    </citation>
    <scope>NUCLEOTIDE SEQUENCE</scope>
</reference>
<name>A0AAV5FVU4_ELECO</name>
<evidence type="ECO:0000313" key="4">
    <source>
        <dbReference type="Proteomes" id="UP001054889"/>
    </source>
</evidence>
<keyword evidence="4" id="KW-1185">Reference proteome</keyword>
<feature type="compositionally biased region" description="Polar residues" evidence="1">
    <location>
        <begin position="134"/>
        <end position="153"/>
    </location>
</feature>
<proteinExistence type="predicted"/>
<sequence>MQQQVIDMFWLLTAESTTVISLHLQSMPLATFRHPSSFMRRQVQKQAYIGRHPCFPNKFGTLHQDCSLKEHMTSEATLKRRCSEVDLQCMEMGLAKRPATTLEFTDKLKEGMRYRLPRTVDHWTGMEEPRRGQSRVSSGLPQAPFDSTRSPSPVSGADPNGLRDLGRLFVLFNVLLQMRFITQRHDEHEFLGLLFLHLGAMLLILSLGAEQYPKQAAAGVAVVRALRNHLFCVF</sequence>
<accession>A0AAV5FVU4</accession>
<feature type="transmembrane region" description="Helical" evidence="2">
    <location>
        <begin position="190"/>
        <end position="209"/>
    </location>
</feature>
<evidence type="ECO:0000256" key="2">
    <source>
        <dbReference type="SAM" id="Phobius"/>
    </source>
</evidence>
<keyword evidence="2" id="KW-0472">Membrane</keyword>
<dbReference type="Proteomes" id="UP001054889">
    <property type="component" value="Unassembled WGS sequence"/>
</dbReference>
<keyword evidence="2" id="KW-1133">Transmembrane helix</keyword>